<proteinExistence type="predicted"/>
<dbReference type="KEGG" id="pic:PICST_29052"/>
<name>A3GHN9_PICST</name>
<gene>
    <name evidence="1" type="ORF">PICST_29052</name>
</gene>
<dbReference type="RefSeq" id="XP_001387104.2">
    <property type="nucleotide sequence ID" value="XM_001387067.1"/>
</dbReference>
<dbReference type="AlphaFoldDB" id="A3GHN9"/>
<protein>
    <recommendedName>
        <fullName evidence="3">Dopa 4,5-dioxygenase</fullName>
    </recommendedName>
</protein>
<sequence>MAESPFYGGILSYDIHTYWNNNNENERKLAYDLREKVLKEFADDIAKENIRVYKFWEKPIGPHPINMWELDFKSPEMFVKLVPFFQLNHGKLSVLIHPRSQEGAFPDHTKNALWLGHKLPVYAQCLIYHPGQFHTEHMDMKLGCNDAAHFGIGAAKSVYSGFHVE</sequence>
<dbReference type="PANTHER" id="PTHR36423:SF2">
    <property type="entry name" value="AFR070WP"/>
    <property type="match status" value="1"/>
</dbReference>
<dbReference type="GeneID" id="4851788"/>
<dbReference type="STRING" id="322104.A3GHN9"/>
<evidence type="ECO:0000313" key="1">
    <source>
        <dbReference type="EMBL" id="EAZ63081.2"/>
    </source>
</evidence>
<dbReference type="SUPFAM" id="SSF143410">
    <property type="entry name" value="DOPA-like"/>
    <property type="match status" value="1"/>
</dbReference>
<dbReference type="InterPro" id="IPR023389">
    <property type="entry name" value="DOPA-like_sf"/>
</dbReference>
<organism evidence="1 2">
    <name type="scientific">Scheffersomyces stipitis (strain ATCC 58785 / CBS 6054 / NBRC 10063 / NRRL Y-11545)</name>
    <name type="common">Yeast</name>
    <name type="synonym">Pichia stipitis</name>
    <dbReference type="NCBI Taxonomy" id="322104"/>
    <lineage>
        <taxon>Eukaryota</taxon>
        <taxon>Fungi</taxon>
        <taxon>Dikarya</taxon>
        <taxon>Ascomycota</taxon>
        <taxon>Saccharomycotina</taxon>
        <taxon>Pichiomycetes</taxon>
        <taxon>Debaryomycetaceae</taxon>
        <taxon>Scheffersomyces</taxon>
    </lineage>
</organism>
<evidence type="ECO:0008006" key="3">
    <source>
        <dbReference type="Google" id="ProtNLM"/>
    </source>
</evidence>
<dbReference type="EMBL" id="AAVQ01000002">
    <property type="protein sequence ID" value="EAZ63081.2"/>
    <property type="molecule type" value="Genomic_DNA"/>
</dbReference>
<dbReference type="Proteomes" id="UP000002258">
    <property type="component" value="Chromosome 1"/>
</dbReference>
<dbReference type="Gene3D" id="3.30.70.1240">
    <property type="entry name" value="DOPA-like domains"/>
    <property type="match status" value="1"/>
</dbReference>
<dbReference type="Pfam" id="PF08883">
    <property type="entry name" value="DOPA_dioxygen"/>
    <property type="match status" value="1"/>
</dbReference>
<keyword evidence="2" id="KW-1185">Reference proteome</keyword>
<accession>A3GHN9</accession>
<dbReference type="InParanoid" id="A3GHN9"/>
<comment type="caution">
    <text evidence="1">The sequence shown here is derived from an EMBL/GenBank/DDBJ whole genome shotgun (WGS) entry which is preliminary data.</text>
</comment>
<dbReference type="InterPro" id="IPR014980">
    <property type="entry name" value="DOPA_dioxygen"/>
</dbReference>
<reference evidence="1 2" key="1">
    <citation type="journal article" date="2007" name="Nat. Biotechnol.">
        <title>Genome sequence of the lignocellulose-bioconverting and xylose-fermenting yeast Pichia stipitis.</title>
        <authorList>
            <person name="Jeffries T.W."/>
            <person name="Grigoriev I.V."/>
            <person name="Grimwood J."/>
            <person name="Laplaza J.M."/>
            <person name="Aerts A."/>
            <person name="Salamov A."/>
            <person name="Schmutz J."/>
            <person name="Lindquist E."/>
            <person name="Dehal P."/>
            <person name="Shapiro H."/>
            <person name="Jin Y.S."/>
            <person name="Passoth V."/>
            <person name="Richardson P.M."/>
        </authorList>
    </citation>
    <scope>NUCLEOTIDE SEQUENCE [LARGE SCALE GENOMIC DNA]</scope>
    <source>
        <strain evidence="2">ATCC 58785 / CBS 6054 / NBRC 10063 / NRRL Y-11545</strain>
    </source>
</reference>
<dbReference type="eggNOG" id="ENOG502S93P">
    <property type="taxonomic scope" value="Eukaryota"/>
</dbReference>
<dbReference type="OrthoDB" id="9970095at2759"/>
<dbReference type="PANTHER" id="PTHR36423">
    <property type="entry name" value="AFR070WP"/>
    <property type="match status" value="1"/>
</dbReference>
<evidence type="ECO:0000313" key="2">
    <source>
        <dbReference type="Proteomes" id="UP000002258"/>
    </source>
</evidence>
<dbReference type="OMA" id="DGYGMFE"/>
<dbReference type="HOGENOM" id="CLU_090062_1_0_1"/>